<proteinExistence type="predicted"/>
<evidence type="ECO:0000256" key="1">
    <source>
        <dbReference type="SAM" id="MobiDB-lite"/>
    </source>
</evidence>
<gene>
    <name evidence="2" type="ORF">K0M31_008800</name>
</gene>
<comment type="caution">
    <text evidence="2">The sequence shown here is derived from an EMBL/GenBank/DDBJ whole genome shotgun (WGS) entry which is preliminary data.</text>
</comment>
<dbReference type="Proteomes" id="UP001177670">
    <property type="component" value="Unassembled WGS sequence"/>
</dbReference>
<name>A0AA40KKA5_9HYME</name>
<dbReference type="EMBL" id="JAHYIQ010000021">
    <property type="protein sequence ID" value="KAK1123167.1"/>
    <property type="molecule type" value="Genomic_DNA"/>
</dbReference>
<evidence type="ECO:0000313" key="3">
    <source>
        <dbReference type="Proteomes" id="UP001177670"/>
    </source>
</evidence>
<evidence type="ECO:0000313" key="2">
    <source>
        <dbReference type="EMBL" id="KAK1123167.1"/>
    </source>
</evidence>
<sequence>MESRNEHTTLKIKILEEFERRKQKPNELDTMAIGQDEQKNETRRKNHKRDRNINAKMLPIKCFQCDKPGP</sequence>
<feature type="region of interest" description="Disordered" evidence="1">
    <location>
        <begin position="25"/>
        <end position="55"/>
    </location>
</feature>
<reference evidence="2" key="1">
    <citation type="submission" date="2021-10" db="EMBL/GenBank/DDBJ databases">
        <title>Melipona bicolor Genome sequencing and assembly.</title>
        <authorList>
            <person name="Araujo N.S."/>
            <person name="Arias M.C."/>
        </authorList>
    </citation>
    <scope>NUCLEOTIDE SEQUENCE</scope>
    <source>
        <strain evidence="2">USP_2M_L1-L4_2017</strain>
        <tissue evidence="2">Whole body</tissue>
    </source>
</reference>
<dbReference type="AlphaFoldDB" id="A0AA40KKA5"/>
<accession>A0AA40KKA5</accession>
<keyword evidence="3" id="KW-1185">Reference proteome</keyword>
<organism evidence="2 3">
    <name type="scientific">Melipona bicolor</name>
    <dbReference type="NCBI Taxonomy" id="60889"/>
    <lineage>
        <taxon>Eukaryota</taxon>
        <taxon>Metazoa</taxon>
        <taxon>Ecdysozoa</taxon>
        <taxon>Arthropoda</taxon>
        <taxon>Hexapoda</taxon>
        <taxon>Insecta</taxon>
        <taxon>Pterygota</taxon>
        <taxon>Neoptera</taxon>
        <taxon>Endopterygota</taxon>
        <taxon>Hymenoptera</taxon>
        <taxon>Apocrita</taxon>
        <taxon>Aculeata</taxon>
        <taxon>Apoidea</taxon>
        <taxon>Anthophila</taxon>
        <taxon>Apidae</taxon>
        <taxon>Melipona</taxon>
    </lineage>
</organism>
<protein>
    <submittedName>
        <fullName evidence="2">Uncharacterized protein</fullName>
    </submittedName>
</protein>